<dbReference type="EMBL" id="JBBNAG010000003">
    <property type="protein sequence ID" value="KAK9148681.1"/>
    <property type="molecule type" value="Genomic_DNA"/>
</dbReference>
<dbReference type="Pfam" id="PF05703">
    <property type="entry name" value="Auxin_canalis"/>
    <property type="match status" value="1"/>
</dbReference>
<evidence type="ECO:0000259" key="1">
    <source>
        <dbReference type="SMART" id="SM00233"/>
    </source>
</evidence>
<dbReference type="Gene3D" id="2.30.29.30">
    <property type="entry name" value="Pleckstrin-homology domain (PH domain)/Phosphotyrosine-binding domain (PTB)"/>
    <property type="match status" value="1"/>
</dbReference>
<dbReference type="InterPro" id="IPR008546">
    <property type="entry name" value="VAN3-bd-like_auxin_canal"/>
</dbReference>
<dbReference type="InterPro" id="IPR040269">
    <property type="entry name" value="VAB"/>
</dbReference>
<accession>A0AAP0K9Y5</accession>
<comment type="caution">
    <text evidence="2">The sequence shown here is derived from an EMBL/GenBank/DDBJ whole genome shotgun (WGS) entry which is preliminary data.</text>
</comment>
<dbReference type="InterPro" id="IPR011993">
    <property type="entry name" value="PH-like_dom_sf"/>
</dbReference>
<dbReference type="PANTHER" id="PTHR31351:SF2">
    <property type="entry name" value="PHOSPHOINOSITIDE BINDING PROTEIN"/>
    <property type="match status" value="1"/>
</dbReference>
<dbReference type="SMART" id="SM00233">
    <property type="entry name" value="PH"/>
    <property type="match status" value="1"/>
</dbReference>
<dbReference type="Pfam" id="PF08458">
    <property type="entry name" value="PH_2"/>
    <property type="match status" value="1"/>
</dbReference>
<evidence type="ECO:0000313" key="3">
    <source>
        <dbReference type="Proteomes" id="UP001419268"/>
    </source>
</evidence>
<dbReference type="SUPFAM" id="SSF50729">
    <property type="entry name" value="PH domain-like"/>
    <property type="match status" value="1"/>
</dbReference>
<gene>
    <name evidence="2" type="ORF">Scep_007438</name>
</gene>
<dbReference type="Proteomes" id="UP001419268">
    <property type="component" value="Unassembled WGS sequence"/>
</dbReference>
<dbReference type="InterPro" id="IPR013666">
    <property type="entry name" value="PH_pln"/>
</dbReference>
<dbReference type="AlphaFoldDB" id="A0AAP0K9Y5"/>
<proteinExistence type="predicted"/>
<name>A0AAP0K9Y5_9MAGN</name>
<protein>
    <recommendedName>
        <fullName evidence="1">PH domain-containing protein</fullName>
    </recommendedName>
</protein>
<keyword evidence="3" id="KW-1185">Reference proteome</keyword>
<dbReference type="InterPro" id="IPR001849">
    <property type="entry name" value="PH_domain"/>
</dbReference>
<evidence type="ECO:0000313" key="2">
    <source>
        <dbReference type="EMBL" id="KAK9148681.1"/>
    </source>
</evidence>
<organism evidence="2 3">
    <name type="scientific">Stephania cephalantha</name>
    <dbReference type="NCBI Taxonomy" id="152367"/>
    <lineage>
        <taxon>Eukaryota</taxon>
        <taxon>Viridiplantae</taxon>
        <taxon>Streptophyta</taxon>
        <taxon>Embryophyta</taxon>
        <taxon>Tracheophyta</taxon>
        <taxon>Spermatophyta</taxon>
        <taxon>Magnoliopsida</taxon>
        <taxon>Ranunculales</taxon>
        <taxon>Menispermaceae</taxon>
        <taxon>Menispermoideae</taxon>
        <taxon>Cissampelideae</taxon>
        <taxon>Stephania</taxon>
    </lineage>
</organism>
<dbReference type="PANTHER" id="PTHR31351">
    <property type="entry name" value="EXPRESSED PROTEIN"/>
    <property type="match status" value="1"/>
</dbReference>
<sequence length="415" mass="45136">MDKYVGGLSGNSGRLKGIDEYEEESTATKTTMPVAMVCAPPETPTESMGFLARLWSLSAQELSKALKHSHLHSNVLSSNPFCLPGHIGDCVKSLSAVTSNEAVETTTQSTSQLLIPPSQPCQPPQPHVCNLQNPTLEDEATKLYKNVLRGRTMGRWIKDQKDRRKQENRTHKAELHAAISVAGVAAAIAAIAATTASSATQCSEPYKTSGAVASAAALVASHCVEIAEEMGAERDQVLTFVNSAVNVKTNGDIMTLTAGAATALRGAATLKARLEKGFCKAALPLNSDLIQDKEMGTSALTFVTRGGELLMLTRKGALHWKQVTISINSQCQVVAKLKSKHMGAFTKKKKCVVSDVHCDILPWMQRESEEESERKAYFGIKTADRLIEFECRSKFEKQMWTDGIRQVLQRNSNMI</sequence>
<reference evidence="2 3" key="1">
    <citation type="submission" date="2024-01" db="EMBL/GenBank/DDBJ databases">
        <title>Genome assemblies of Stephania.</title>
        <authorList>
            <person name="Yang L."/>
        </authorList>
    </citation>
    <scope>NUCLEOTIDE SEQUENCE [LARGE SCALE GENOMIC DNA]</scope>
    <source>
        <strain evidence="2">JXDWG</strain>
        <tissue evidence="2">Leaf</tissue>
    </source>
</reference>
<feature type="domain" description="PH" evidence="1">
    <location>
        <begin position="303"/>
        <end position="411"/>
    </location>
</feature>